<name>A0A2S8HGC9_9PSED</name>
<evidence type="ECO:0000313" key="4">
    <source>
        <dbReference type="EMBL" id="PQP01546.1"/>
    </source>
</evidence>
<proteinExistence type="predicted"/>
<protein>
    <submittedName>
        <fullName evidence="4">AraC family transcriptional regulator</fullName>
    </submittedName>
</protein>
<evidence type="ECO:0000259" key="3">
    <source>
        <dbReference type="PROSITE" id="PS01124"/>
    </source>
</evidence>
<dbReference type="PROSITE" id="PS01124">
    <property type="entry name" value="HTH_ARAC_FAMILY_2"/>
    <property type="match status" value="1"/>
</dbReference>
<dbReference type="InterPro" id="IPR018060">
    <property type="entry name" value="HTH_AraC"/>
</dbReference>
<dbReference type="GO" id="GO:0003700">
    <property type="term" value="F:DNA-binding transcription factor activity"/>
    <property type="evidence" value="ECO:0007669"/>
    <property type="project" value="InterPro"/>
</dbReference>
<keyword evidence="2" id="KW-0804">Transcription</keyword>
<dbReference type="PANTHER" id="PTHR47893">
    <property type="entry name" value="REGULATORY PROTEIN PCHR"/>
    <property type="match status" value="1"/>
</dbReference>
<dbReference type="InterPro" id="IPR009057">
    <property type="entry name" value="Homeodomain-like_sf"/>
</dbReference>
<evidence type="ECO:0000313" key="5">
    <source>
        <dbReference type="Proteomes" id="UP000239687"/>
    </source>
</evidence>
<dbReference type="Proteomes" id="UP000239687">
    <property type="component" value="Unassembled WGS sequence"/>
</dbReference>
<sequence length="321" mass="36206">MAVLQRISQSYRVASTHSRLVSNDTGGWMRQQLPEELGECYSERLCLDEDLMVVRSRYRPTRNLIEETVSPHNRHMLVITFGMQGDSGYKGVDGSAVSFRAGYTTITSFQMSLGERCYEAGATVSQLRLLIGENMLNKYIGEQRTRQLLGNGNVRQLAFQKTSAASASHATALTRYLNQGVTGTLEMHIHTLSLLSEQLKLLSPAVSSESLQFSAVDIEKLDRARDIMIEQMDRPLTIPYLCAAVGLNEFKLKEGLHYRFNSTPHRMLHEIRMRKAYTLLESGCQVAQAAYQVGYKFPNNFSAAFTRFFGKPPKSVFGKRR</sequence>
<dbReference type="SUPFAM" id="SSF46689">
    <property type="entry name" value="Homeodomain-like"/>
    <property type="match status" value="1"/>
</dbReference>
<evidence type="ECO:0000256" key="1">
    <source>
        <dbReference type="ARBA" id="ARBA00023015"/>
    </source>
</evidence>
<comment type="caution">
    <text evidence="4">The sequence shown here is derived from an EMBL/GenBank/DDBJ whole genome shotgun (WGS) entry which is preliminary data.</text>
</comment>
<reference evidence="4 5" key="1">
    <citation type="submission" date="2018-02" db="EMBL/GenBank/DDBJ databases">
        <title>Draft genome sequencing of Pseudomonas frederiksbergensis 11-D3.</title>
        <authorList>
            <person name="Zheng B.-X."/>
        </authorList>
    </citation>
    <scope>NUCLEOTIDE SEQUENCE [LARGE SCALE GENOMIC DNA]</scope>
    <source>
        <strain evidence="4 5">11-D3</strain>
    </source>
</reference>
<dbReference type="RefSeq" id="WP_105344431.1">
    <property type="nucleotide sequence ID" value="NZ_PUIN01000011.1"/>
</dbReference>
<dbReference type="GO" id="GO:0043565">
    <property type="term" value="F:sequence-specific DNA binding"/>
    <property type="evidence" value="ECO:0007669"/>
    <property type="project" value="InterPro"/>
</dbReference>
<dbReference type="InterPro" id="IPR053142">
    <property type="entry name" value="PchR_regulatory_protein"/>
</dbReference>
<dbReference type="PANTHER" id="PTHR47893:SF1">
    <property type="entry name" value="REGULATORY PROTEIN PCHR"/>
    <property type="match status" value="1"/>
</dbReference>
<feature type="domain" description="HTH araC/xylS-type" evidence="3">
    <location>
        <begin position="222"/>
        <end position="319"/>
    </location>
</feature>
<gene>
    <name evidence="4" type="ORF">C5612_19495</name>
</gene>
<keyword evidence="1" id="KW-0805">Transcription regulation</keyword>
<dbReference type="AlphaFoldDB" id="A0A2S8HGC9"/>
<dbReference type="SMART" id="SM00342">
    <property type="entry name" value="HTH_ARAC"/>
    <property type="match status" value="1"/>
</dbReference>
<evidence type="ECO:0000256" key="2">
    <source>
        <dbReference type="ARBA" id="ARBA00023163"/>
    </source>
</evidence>
<dbReference type="Gene3D" id="1.10.10.60">
    <property type="entry name" value="Homeodomain-like"/>
    <property type="match status" value="1"/>
</dbReference>
<accession>A0A2S8HGC9</accession>
<dbReference type="Pfam" id="PF12833">
    <property type="entry name" value="HTH_18"/>
    <property type="match status" value="1"/>
</dbReference>
<dbReference type="EMBL" id="PUIN01000011">
    <property type="protein sequence ID" value="PQP01546.1"/>
    <property type="molecule type" value="Genomic_DNA"/>
</dbReference>
<organism evidence="4 5">
    <name type="scientific">Pseudomonas frederiksbergensis</name>
    <dbReference type="NCBI Taxonomy" id="104087"/>
    <lineage>
        <taxon>Bacteria</taxon>
        <taxon>Pseudomonadati</taxon>
        <taxon>Pseudomonadota</taxon>
        <taxon>Gammaproteobacteria</taxon>
        <taxon>Pseudomonadales</taxon>
        <taxon>Pseudomonadaceae</taxon>
        <taxon>Pseudomonas</taxon>
    </lineage>
</organism>